<keyword evidence="3" id="KW-1185">Reference proteome</keyword>
<reference evidence="2 3" key="1">
    <citation type="submission" date="2024-09" db="EMBL/GenBank/DDBJ databases">
        <title>Chromosome-scale assembly of Riccia sorocarpa.</title>
        <authorList>
            <person name="Paukszto L."/>
        </authorList>
    </citation>
    <scope>NUCLEOTIDE SEQUENCE [LARGE SCALE GENOMIC DNA]</scope>
    <source>
        <strain evidence="2">LP-2024</strain>
        <tissue evidence="2">Aerial parts of the thallus</tissue>
    </source>
</reference>
<proteinExistence type="predicted"/>
<gene>
    <name evidence="2" type="ORF">R1sor_007621</name>
</gene>
<dbReference type="Proteomes" id="UP001633002">
    <property type="component" value="Unassembled WGS sequence"/>
</dbReference>
<feature type="region of interest" description="Disordered" evidence="1">
    <location>
        <begin position="388"/>
        <end position="435"/>
    </location>
</feature>
<dbReference type="EMBL" id="JBJQOH010000003">
    <property type="protein sequence ID" value="KAL3693970.1"/>
    <property type="molecule type" value="Genomic_DNA"/>
</dbReference>
<organism evidence="2 3">
    <name type="scientific">Riccia sorocarpa</name>
    <dbReference type="NCBI Taxonomy" id="122646"/>
    <lineage>
        <taxon>Eukaryota</taxon>
        <taxon>Viridiplantae</taxon>
        <taxon>Streptophyta</taxon>
        <taxon>Embryophyta</taxon>
        <taxon>Marchantiophyta</taxon>
        <taxon>Marchantiopsida</taxon>
        <taxon>Marchantiidae</taxon>
        <taxon>Marchantiales</taxon>
        <taxon>Ricciaceae</taxon>
        <taxon>Riccia</taxon>
    </lineage>
</organism>
<comment type="caution">
    <text evidence="2">The sequence shown here is derived from an EMBL/GenBank/DDBJ whole genome shotgun (WGS) entry which is preliminary data.</text>
</comment>
<dbReference type="AlphaFoldDB" id="A0ABD3HUM0"/>
<name>A0ABD3HUM0_9MARC</name>
<evidence type="ECO:0000256" key="1">
    <source>
        <dbReference type="SAM" id="MobiDB-lite"/>
    </source>
</evidence>
<evidence type="ECO:0000313" key="3">
    <source>
        <dbReference type="Proteomes" id="UP001633002"/>
    </source>
</evidence>
<evidence type="ECO:0008006" key="4">
    <source>
        <dbReference type="Google" id="ProtNLM"/>
    </source>
</evidence>
<sequence length="458" mass="53203">MKLVSRLLDGDNSEWTDMIRYFIRQETRKKKYPKETRWWSPKEALILLPSFTCKPSLTMKHLLKAWKRARQYLRFDCERIHLPGSMTWRQIAMLMATYANGSPFNNRTFAPTLKKLRSESLMSLTDSRGEWINLHQLVDFKSIPCTPDVLTEIHRLQIWLRKVSLCQGTLQESPSWRWRSEQSKWSGWKQSTNFWTRLMMSTRPIPKQPSDAWNITRGGARALKMQVSDGICSRCLLEEETIEHLMRNCSEARGIWNQWAQIRQGTGKGGRMEDTLLEEIIEGIKAHNRNPAKMHMVVAITTNIWMDRNQSVYRRIRSPLRISFQEVQRTIEADMQENGSEDNWNQGIAGLETLRSWSEFENASRPCRTLAQHIDSLLEGASLVPISTQETERLESPAQDSNVERSSQTTAPDRDQRNTGNDSTNSVERRHDDSQIVNLTRIAKNDRLPRGIHHTADA</sequence>
<protein>
    <recommendedName>
        <fullName evidence="4">Reverse transcriptase zinc-binding domain-containing protein</fullName>
    </recommendedName>
</protein>
<evidence type="ECO:0000313" key="2">
    <source>
        <dbReference type="EMBL" id="KAL3693970.1"/>
    </source>
</evidence>
<feature type="compositionally biased region" description="Polar residues" evidence="1">
    <location>
        <begin position="398"/>
        <end position="411"/>
    </location>
</feature>
<accession>A0ABD3HUM0</accession>